<dbReference type="Proteomes" id="UP001066276">
    <property type="component" value="Chromosome 5"/>
</dbReference>
<sequence>MVAIPSKKERSVKDMLSKPTAGKTEADNPLTGKHREEEMDEDTRAPVKRSFLEGLVALLQGDIQAVKRDMSEDLKVVRRELKEVGKRVVILEGHENTRDDVVVTLDNVLKTLLAFLEEVGAFWVVLGFRVNLSKSQALSLMLTRETVNELAQRYPFRWQGDSIPYLVIR</sequence>
<dbReference type="AlphaFoldDB" id="A0AAV7RFG5"/>
<proteinExistence type="predicted"/>
<protein>
    <submittedName>
        <fullName evidence="2">Uncharacterized protein</fullName>
    </submittedName>
</protein>
<feature type="compositionally biased region" description="Basic and acidic residues" evidence="1">
    <location>
        <begin position="33"/>
        <end position="44"/>
    </location>
</feature>
<comment type="caution">
    <text evidence="2">The sequence shown here is derived from an EMBL/GenBank/DDBJ whole genome shotgun (WGS) entry which is preliminary data.</text>
</comment>
<evidence type="ECO:0000313" key="2">
    <source>
        <dbReference type="EMBL" id="KAJ1150161.1"/>
    </source>
</evidence>
<name>A0AAV7RFG5_PLEWA</name>
<gene>
    <name evidence="2" type="ORF">NDU88_002958</name>
</gene>
<dbReference type="EMBL" id="JANPWB010000009">
    <property type="protein sequence ID" value="KAJ1150161.1"/>
    <property type="molecule type" value="Genomic_DNA"/>
</dbReference>
<reference evidence="2" key="1">
    <citation type="journal article" date="2022" name="bioRxiv">
        <title>Sequencing and chromosome-scale assembly of the giantPleurodeles waltlgenome.</title>
        <authorList>
            <person name="Brown T."/>
            <person name="Elewa A."/>
            <person name="Iarovenko S."/>
            <person name="Subramanian E."/>
            <person name="Araus A.J."/>
            <person name="Petzold A."/>
            <person name="Susuki M."/>
            <person name="Suzuki K.-i.T."/>
            <person name="Hayashi T."/>
            <person name="Toyoda A."/>
            <person name="Oliveira C."/>
            <person name="Osipova E."/>
            <person name="Leigh N.D."/>
            <person name="Simon A."/>
            <person name="Yun M.H."/>
        </authorList>
    </citation>
    <scope>NUCLEOTIDE SEQUENCE</scope>
    <source>
        <strain evidence="2">20211129_DDA</strain>
        <tissue evidence="2">Liver</tissue>
    </source>
</reference>
<organism evidence="2 3">
    <name type="scientific">Pleurodeles waltl</name>
    <name type="common">Iberian ribbed newt</name>
    <dbReference type="NCBI Taxonomy" id="8319"/>
    <lineage>
        <taxon>Eukaryota</taxon>
        <taxon>Metazoa</taxon>
        <taxon>Chordata</taxon>
        <taxon>Craniata</taxon>
        <taxon>Vertebrata</taxon>
        <taxon>Euteleostomi</taxon>
        <taxon>Amphibia</taxon>
        <taxon>Batrachia</taxon>
        <taxon>Caudata</taxon>
        <taxon>Salamandroidea</taxon>
        <taxon>Salamandridae</taxon>
        <taxon>Pleurodelinae</taxon>
        <taxon>Pleurodeles</taxon>
    </lineage>
</organism>
<accession>A0AAV7RFG5</accession>
<feature type="region of interest" description="Disordered" evidence="1">
    <location>
        <begin position="1"/>
        <end position="44"/>
    </location>
</feature>
<keyword evidence="3" id="KW-1185">Reference proteome</keyword>
<evidence type="ECO:0000313" key="3">
    <source>
        <dbReference type="Proteomes" id="UP001066276"/>
    </source>
</evidence>
<evidence type="ECO:0000256" key="1">
    <source>
        <dbReference type="SAM" id="MobiDB-lite"/>
    </source>
</evidence>
<feature type="compositionally biased region" description="Basic and acidic residues" evidence="1">
    <location>
        <begin position="1"/>
        <end position="16"/>
    </location>
</feature>